<proteinExistence type="predicted"/>
<protein>
    <submittedName>
        <fullName evidence="2">Transposase</fullName>
    </submittedName>
</protein>
<dbReference type="Gene3D" id="3.30.420.10">
    <property type="entry name" value="Ribonuclease H-like superfamily/Ribonuclease H"/>
    <property type="match status" value="1"/>
</dbReference>
<reference evidence="2" key="1">
    <citation type="submission" date="2006-06" db="EMBL/GenBank/DDBJ databases">
        <title>Complete sequence of Trichodesmium erythraeum IMS101.</title>
        <authorList>
            <consortium name="US DOE Joint Genome Institute"/>
            <person name="Copeland A."/>
            <person name="Lucas S."/>
            <person name="Lapidus A."/>
            <person name="Barry K."/>
            <person name="Detter J.C."/>
            <person name="Glavina del Rio T."/>
            <person name="Hammon N."/>
            <person name="Israni S."/>
            <person name="Dalin E."/>
            <person name="Tice H."/>
            <person name="Pitluck S."/>
            <person name="Kiss H."/>
            <person name="Munk A.C."/>
            <person name="Brettin T."/>
            <person name="Bruce D."/>
            <person name="Han C."/>
            <person name="Tapia R."/>
            <person name="Gilna P."/>
            <person name="Schmutz J."/>
            <person name="Larimer F."/>
            <person name="Land M."/>
            <person name="Hauser L."/>
            <person name="Kyrpides N."/>
            <person name="Kim E."/>
            <person name="Richardson P."/>
        </authorList>
    </citation>
    <scope>NUCLEOTIDE SEQUENCE [LARGE SCALE GENOMIC DNA]</scope>
    <source>
        <strain evidence="2">IMS101</strain>
    </source>
</reference>
<evidence type="ECO:0000313" key="2">
    <source>
        <dbReference type="EMBL" id="ABG53706.1"/>
    </source>
</evidence>
<organism evidence="2">
    <name type="scientific">Trichodesmium erythraeum (strain IMS101)</name>
    <dbReference type="NCBI Taxonomy" id="203124"/>
    <lineage>
        <taxon>Bacteria</taxon>
        <taxon>Bacillati</taxon>
        <taxon>Cyanobacteriota</taxon>
        <taxon>Cyanophyceae</taxon>
        <taxon>Oscillatoriophycideae</taxon>
        <taxon>Oscillatoriales</taxon>
        <taxon>Microcoleaceae</taxon>
        <taxon>Trichodesmium</taxon>
    </lineage>
</organism>
<accession>Q10VL8</accession>
<dbReference type="InterPro" id="IPR036397">
    <property type="entry name" value="RNaseH_sf"/>
</dbReference>
<gene>
    <name evidence="2" type="ordered locus">Tery_4750</name>
</gene>
<dbReference type="Pfam" id="PF13358">
    <property type="entry name" value="DDE_3"/>
    <property type="match status" value="1"/>
</dbReference>
<dbReference type="InterPro" id="IPR038717">
    <property type="entry name" value="Tc1-like_DDE_dom"/>
</dbReference>
<dbReference type="EMBL" id="CP000393">
    <property type="protein sequence ID" value="ABG53706.1"/>
    <property type="molecule type" value="Genomic_DNA"/>
</dbReference>
<dbReference type="eggNOG" id="COG3335">
    <property type="taxonomic scope" value="Bacteria"/>
</dbReference>
<evidence type="ECO:0000259" key="1">
    <source>
        <dbReference type="Pfam" id="PF13358"/>
    </source>
</evidence>
<dbReference type="HOGENOM" id="CLU_216506_0_0_3"/>
<feature type="domain" description="Tc1-like transposase DDE" evidence="1">
    <location>
        <begin position="2"/>
        <end position="36"/>
    </location>
</feature>
<sequence>MPAHKVKGISEAIEAVGTRLIYLSPYSPQFNPIEQWC</sequence>
<dbReference type="KEGG" id="ter:Tery_4750"/>
<dbReference type="AlphaFoldDB" id="Q10VL8"/>
<name>Q10VL8_TRIEI</name>
<dbReference type="GO" id="GO:0003676">
    <property type="term" value="F:nucleic acid binding"/>
    <property type="evidence" value="ECO:0007669"/>
    <property type="project" value="InterPro"/>
</dbReference>